<gene>
    <name evidence="4" type="ORF">AWC38_SpisGene6913</name>
</gene>
<dbReference type="STRING" id="50429.A0A2B4SIV5"/>
<keyword evidence="1" id="KW-0812">Transmembrane</keyword>
<feature type="domain" description="GIY-YIG" evidence="2">
    <location>
        <begin position="452"/>
        <end position="528"/>
    </location>
</feature>
<evidence type="ECO:0000259" key="2">
    <source>
        <dbReference type="PROSITE" id="PS50164"/>
    </source>
</evidence>
<proteinExistence type="predicted"/>
<evidence type="ECO:0000259" key="3">
    <source>
        <dbReference type="PROSITE" id="PS50878"/>
    </source>
</evidence>
<name>A0A2B4SIV5_STYPI</name>
<dbReference type="PANTHER" id="PTHR21301">
    <property type="entry name" value="REVERSE TRANSCRIPTASE"/>
    <property type="match status" value="1"/>
</dbReference>
<dbReference type="Gene3D" id="1.20.1070.10">
    <property type="entry name" value="Rhodopsin 7-helix transmembrane proteins"/>
    <property type="match status" value="1"/>
</dbReference>
<evidence type="ECO:0000313" key="5">
    <source>
        <dbReference type="Proteomes" id="UP000225706"/>
    </source>
</evidence>
<organism evidence="4 5">
    <name type="scientific">Stylophora pistillata</name>
    <name type="common">Smooth cauliflower coral</name>
    <dbReference type="NCBI Taxonomy" id="50429"/>
    <lineage>
        <taxon>Eukaryota</taxon>
        <taxon>Metazoa</taxon>
        <taxon>Cnidaria</taxon>
        <taxon>Anthozoa</taxon>
        <taxon>Hexacorallia</taxon>
        <taxon>Scleractinia</taxon>
        <taxon>Astrocoeniina</taxon>
        <taxon>Pocilloporidae</taxon>
        <taxon>Stylophora</taxon>
    </lineage>
</organism>
<evidence type="ECO:0000313" key="4">
    <source>
        <dbReference type="EMBL" id="PFX28375.1"/>
    </source>
</evidence>
<dbReference type="Pfam" id="PF00078">
    <property type="entry name" value="RVT_1"/>
    <property type="match status" value="1"/>
</dbReference>
<sequence>MLRHYNECQDLSLGEPERIDNTPLFLWMIPGVFGEVMCKGVVYIAYVTLTASILCLTVIALDSTDLPRFYHVVKTHKAGPDIEIRPIVSNINGPTQCISWLLANVLKPMLKNVPAHLESSLELIRCIEAGDLTTNKQLPYPCSFDVVSLYTPIPIQEAITNATDRIQNPILHLSKQHISDLLQVTLNNMYFSFKDRVLRQREGLPMGSNISGILAILFMDKLESIALTSHLMISPYKRYVDDIYLQTTNEETADHFHHVINNLHPNLRFENEKLKNQKTPNGMSLSLLDFKVTISKDGNSSFEFYQRPAKKPLFVHYQSAIPTKSKLASIRNERKRIEDRCSSHISATQHLNAFDGILRLNDYPESNIEQSKHPQHPQSNSQPANTEWSYLKISYISERLNHRISNIFKKENIPIRISHKSFTLRHALSQTPKVRKCTRDKCPISNTGLCLRRNVVYQLTCNSCKQQYIGRTKRFIQDRVREHLNNGNSSVKKHIYSCQNKDHESIDVEIFMNENDPAKSTPVRSIFH</sequence>
<feature type="domain" description="Reverse transcriptase" evidence="3">
    <location>
        <begin position="1"/>
        <end position="292"/>
    </location>
</feature>
<protein>
    <recommendedName>
        <fullName evidence="6">Reverse transcriptase domain-containing protein</fullName>
    </recommendedName>
</protein>
<feature type="transmembrane region" description="Helical" evidence="1">
    <location>
        <begin position="40"/>
        <end position="61"/>
    </location>
</feature>
<dbReference type="PROSITE" id="PS50878">
    <property type="entry name" value="RT_POL"/>
    <property type="match status" value="1"/>
</dbReference>
<dbReference type="OrthoDB" id="5983686at2759"/>
<dbReference type="PANTHER" id="PTHR21301:SF10">
    <property type="entry name" value="REVERSE TRANSCRIPTASE DOMAIN-CONTAINING PROTEIN"/>
    <property type="match status" value="1"/>
</dbReference>
<dbReference type="InterPro" id="IPR000305">
    <property type="entry name" value="GIY-YIG_endonuc"/>
</dbReference>
<evidence type="ECO:0008006" key="6">
    <source>
        <dbReference type="Google" id="ProtNLM"/>
    </source>
</evidence>
<accession>A0A2B4SIV5</accession>
<dbReference type="Proteomes" id="UP000225706">
    <property type="component" value="Unassembled WGS sequence"/>
</dbReference>
<keyword evidence="1" id="KW-0472">Membrane</keyword>
<keyword evidence="1" id="KW-1133">Transmembrane helix</keyword>
<dbReference type="InterPro" id="IPR000477">
    <property type="entry name" value="RT_dom"/>
</dbReference>
<reference evidence="5" key="1">
    <citation type="journal article" date="2017" name="bioRxiv">
        <title>Comparative analysis of the genomes of Stylophora pistillata and Acropora digitifera provides evidence for extensive differences between species of corals.</title>
        <authorList>
            <person name="Voolstra C.R."/>
            <person name="Li Y."/>
            <person name="Liew Y.J."/>
            <person name="Baumgarten S."/>
            <person name="Zoccola D."/>
            <person name="Flot J.-F."/>
            <person name="Tambutte S."/>
            <person name="Allemand D."/>
            <person name="Aranda M."/>
        </authorList>
    </citation>
    <scope>NUCLEOTIDE SEQUENCE [LARGE SCALE GENOMIC DNA]</scope>
</reference>
<dbReference type="AlphaFoldDB" id="A0A2B4SIV5"/>
<keyword evidence="5" id="KW-1185">Reference proteome</keyword>
<evidence type="ECO:0000256" key="1">
    <source>
        <dbReference type="SAM" id="Phobius"/>
    </source>
</evidence>
<dbReference type="CDD" id="cd00637">
    <property type="entry name" value="7tm_classA_rhodopsin-like"/>
    <property type="match status" value="1"/>
</dbReference>
<dbReference type="EMBL" id="LSMT01000084">
    <property type="protein sequence ID" value="PFX28375.1"/>
    <property type="molecule type" value="Genomic_DNA"/>
</dbReference>
<dbReference type="PROSITE" id="PS50164">
    <property type="entry name" value="GIY_YIG"/>
    <property type="match status" value="1"/>
</dbReference>
<comment type="caution">
    <text evidence="4">The sequence shown here is derived from an EMBL/GenBank/DDBJ whole genome shotgun (WGS) entry which is preliminary data.</text>
</comment>